<dbReference type="InterPro" id="IPR050369">
    <property type="entry name" value="RBOH/FRE"/>
</dbReference>
<dbReference type="InterPro" id="IPR039261">
    <property type="entry name" value="FNR_nucleotide-bd"/>
</dbReference>
<dbReference type="EMBL" id="JAUJYO010000017">
    <property type="protein sequence ID" value="KAK1292172.1"/>
    <property type="molecule type" value="Genomic_DNA"/>
</dbReference>
<reference evidence="4" key="1">
    <citation type="journal article" date="2023" name="Nat. Commun.">
        <title>Diploid and tetraploid genomes of Acorus and the evolution of monocots.</title>
        <authorList>
            <person name="Ma L."/>
            <person name="Liu K.W."/>
            <person name="Li Z."/>
            <person name="Hsiao Y.Y."/>
            <person name="Qi Y."/>
            <person name="Fu T."/>
            <person name="Tang G.D."/>
            <person name="Zhang D."/>
            <person name="Sun W.H."/>
            <person name="Liu D.K."/>
            <person name="Li Y."/>
            <person name="Chen G.Z."/>
            <person name="Liu X.D."/>
            <person name="Liao X.Y."/>
            <person name="Jiang Y.T."/>
            <person name="Yu X."/>
            <person name="Hao Y."/>
            <person name="Huang J."/>
            <person name="Zhao X.W."/>
            <person name="Ke S."/>
            <person name="Chen Y.Y."/>
            <person name="Wu W.L."/>
            <person name="Hsu J.L."/>
            <person name="Lin Y.F."/>
            <person name="Huang M.D."/>
            <person name="Li C.Y."/>
            <person name="Huang L."/>
            <person name="Wang Z.W."/>
            <person name="Zhao X."/>
            <person name="Zhong W.Y."/>
            <person name="Peng D.H."/>
            <person name="Ahmad S."/>
            <person name="Lan S."/>
            <person name="Zhang J.S."/>
            <person name="Tsai W.C."/>
            <person name="Van de Peer Y."/>
            <person name="Liu Z.J."/>
        </authorList>
    </citation>
    <scope>NUCLEOTIDE SEQUENCE</scope>
    <source>
        <strain evidence="4">CP</strain>
    </source>
</reference>
<sequence length="121" mass="13657">MFGIYPTTQILSSWPVSPLDSTTDTSISDDSFNSFSFGSTTSSSKKRPQMTTSAHFYWVTREPGSFEWFKGIVDEVAKMDQKGIIEMHNYLTSVYEEGDARSTLPSIASSQPHQNWRGHHL</sequence>
<dbReference type="PANTHER" id="PTHR11972">
    <property type="entry name" value="NADPH OXIDASE"/>
    <property type="match status" value="1"/>
</dbReference>
<dbReference type="Proteomes" id="UP001180020">
    <property type="component" value="Unassembled WGS sequence"/>
</dbReference>
<dbReference type="AlphaFoldDB" id="A0AAV9CUF8"/>
<dbReference type="GO" id="GO:0016174">
    <property type="term" value="F:NAD(P)H oxidase H2O2-forming activity"/>
    <property type="evidence" value="ECO:0007669"/>
    <property type="project" value="TreeGrafter"/>
</dbReference>
<evidence type="ECO:0000313" key="4">
    <source>
        <dbReference type="EMBL" id="KAK1292172.1"/>
    </source>
</evidence>
<protein>
    <recommendedName>
        <fullName evidence="3">Ferric reductase NAD binding domain-containing protein</fullName>
    </recommendedName>
</protein>
<evidence type="ECO:0000256" key="1">
    <source>
        <dbReference type="ARBA" id="ARBA00023002"/>
    </source>
</evidence>
<dbReference type="GO" id="GO:0005886">
    <property type="term" value="C:plasma membrane"/>
    <property type="evidence" value="ECO:0007669"/>
    <property type="project" value="TreeGrafter"/>
</dbReference>
<feature type="domain" description="Ferric reductase NAD binding" evidence="3">
    <location>
        <begin position="43"/>
        <end position="116"/>
    </location>
</feature>
<gene>
    <name evidence="4" type="ORF">QJS10_CPB17g01817</name>
</gene>
<feature type="region of interest" description="Disordered" evidence="2">
    <location>
        <begin position="24"/>
        <end position="50"/>
    </location>
</feature>
<evidence type="ECO:0000256" key="2">
    <source>
        <dbReference type="SAM" id="MobiDB-lite"/>
    </source>
</evidence>
<dbReference type="Gene3D" id="3.40.50.80">
    <property type="entry name" value="Nucleotide-binding domain of ferredoxin-NADP reductase (FNR) module"/>
    <property type="match status" value="1"/>
</dbReference>
<keyword evidence="1" id="KW-0560">Oxidoreductase</keyword>
<feature type="compositionally biased region" description="Low complexity" evidence="2">
    <location>
        <begin position="24"/>
        <end position="43"/>
    </location>
</feature>
<proteinExistence type="predicted"/>
<comment type="caution">
    <text evidence="4">The sequence shown here is derived from an EMBL/GenBank/DDBJ whole genome shotgun (WGS) entry which is preliminary data.</text>
</comment>
<accession>A0AAV9CUF8</accession>
<name>A0AAV9CUF8_ACOCL</name>
<organism evidence="4 5">
    <name type="scientific">Acorus calamus</name>
    <name type="common">Sweet flag</name>
    <dbReference type="NCBI Taxonomy" id="4465"/>
    <lineage>
        <taxon>Eukaryota</taxon>
        <taxon>Viridiplantae</taxon>
        <taxon>Streptophyta</taxon>
        <taxon>Embryophyta</taxon>
        <taxon>Tracheophyta</taxon>
        <taxon>Spermatophyta</taxon>
        <taxon>Magnoliopsida</taxon>
        <taxon>Liliopsida</taxon>
        <taxon>Acoraceae</taxon>
        <taxon>Acorus</taxon>
    </lineage>
</organism>
<dbReference type="PANTHER" id="PTHR11972:SF44">
    <property type="entry name" value="RESPIRATORY BURST OXIDASE HOMOLOG PROTEIN E"/>
    <property type="match status" value="1"/>
</dbReference>
<evidence type="ECO:0000259" key="3">
    <source>
        <dbReference type="Pfam" id="PF08030"/>
    </source>
</evidence>
<keyword evidence="5" id="KW-1185">Reference proteome</keyword>
<evidence type="ECO:0000313" key="5">
    <source>
        <dbReference type="Proteomes" id="UP001180020"/>
    </source>
</evidence>
<dbReference type="Pfam" id="PF08030">
    <property type="entry name" value="NAD_binding_6"/>
    <property type="match status" value="1"/>
</dbReference>
<dbReference type="InterPro" id="IPR013121">
    <property type="entry name" value="Fe_red_NAD-bd_6"/>
</dbReference>
<reference evidence="4" key="2">
    <citation type="submission" date="2023-06" db="EMBL/GenBank/DDBJ databases">
        <authorList>
            <person name="Ma L."/>
            <person name="Liu K.-W."/>
            <person name="Li Z."/>
            <person name="Hsiao Y.-Y."/>
            <person name="Qi Y."/>
            <person name="Fu T."/>
            <person name="Tang G."/>
            <person name="Zhang D."/>
            <person name="Sun W.-H."/>
            <person name="Liu D.-K."/>
            <person name="Li Y."/>
            <person name="Chen G.-Z."/>
            <person name="Liu X.-D."/>
            <person name="Liao X.-Y."/>
            <person name="Jiang Y.-T."/>
            <person name="Yu X."/>
            <person name="Hao Y."/>
            <person name="Huang J."/>
            <person name="Zhao X.-W."/>
            <person name="Ke S."/>
            <person name="Chen Y.-Y."/>
            <person name="Wu W.-L."/>
            <person name="Hsu J.-L."/>
            <person name="Lin Y.-F."/>
            <person name="Huang M.-D."/>
            <person name="Li C.-Y."/>
            <person name="Huang L."/>
            <person name="Wang Z.-W."/>
            <person name="Zhao X."/>
            <person name="Zhong W.-Y."/>
            <person name="Peng D.-H."/>
            <person name="Ahmad S."/>
            <person name="Lan S."/>
            <person name="Zhang J.-S."/>
            <person name="Tsai W.-C."/>
            <person name="Van De Peer Y."/>
            <person name="Liu Z.-J."/>
        </authorList>
    </citation>
    <scope>NUCLEOTIDE SEQUENCE</scope>
    <source>
        <strain evidence="4">CP</strain>
        <tissue evidence="4">Leaves</tissue>
    </source>
</reference>